<dbReference type="EMBL" id="KQ085884">
    <property type="protein sequence ID" value="KLO19798.1"/>
    <property type="molecule type" value="Genomic_DNA"/>
</dbReference>
<keyword evidence="1" id="KW-0812">Transmembrane</keyword>
<protein>
    <submittedName>
        <fullName evidence="2">Uncharacterized protein</fullName>
    </submittedName>
</protein>
<dbReference type="AlphaFoldDB" id="A0A0H2SDG4"/>
<feature type="transmembrane region" description="Helical" evidence="1">
    <location>
        <begin position="80"/>
        <end position="111"/>
    </location>
</feature>
<evidence type="ECO:0000313" key="2">
    <source>
        <dbReference type="EMBL" id="KLO19798.1"/>
    </source>
</evidence>
<dbReference type="Proteomes" id="UP000053477">
    <property type="component" value="Unassembled WGS sequence"/>
</dbReference>
<reference evidence="2 3" key="1">
    <citation type="submission" date="2015-04" db="EMBL/GenBank/DDBJ databases">
        <title>Complete genome sequence of Schizopora paradoxa KUC8140, a cosmopolitan wood degrader in East Asia.</title>
        <authorList>
            <consortium name="DOE Joint Genome Institute"/>
            <person name="Min B."/>
            <person name="Park H."/>
            <person name="Jang Y."/>
            <person name="Kim J.-J."/>
            <person name="Kim K.H."/>
            <person name="Pangilinan J."/>
            <person name="Lipzen A."/>
            <person name="Riley R."/>
            <person name="Grigoriev I.V."/>
            <person name="Spatafora J.W."/>
            <person name="Choi I.-G."/>
        </authorList>
    </citation>
    <scope>NUCLEOTIDE SEQUENCE [LARGE SCALE GENOMIC DNA]</scope>
    <source>
        <strain evidence="2 3">KUC8140</strain>
    </source>
</reference>
<dbReference type="InParanoid" id="A0A0H2SDG4"/>
<evidence type="ECO:0000313" key="3">
    <source>
        <dbReference type="Proteomes" id="UP000053477"/>
    </source>
</evidence>
<gene>
    <name evidence="2" type="ORF">SCHPADRAFT_40964</name>
</gene>
<name>A0A0H2SDG4_9AGAM</name>
<sequence>MDSEPPILDMTASLSEDTIAWANHTSTDSSTTEDAPVKHEARACPVGDDILGDELILEKKSCKAFVGSLPSRLYTYVTTWIKGIFCYITILMIRMIAIAIAYSPLLVSMFAEFPRSYHSLRNDVCNSLSPDTPFLNVYGAVFRCGVFVAPLDLKDPSFLELRSATALAGPFLEEFSRGLVLPLELQFCLSPECDVMKEKISRLESGMRSSGSYFVAINDDIRRLIDRS</sequence>
<evidence type="ECO:0000256" key="1">
    <source>
        <dbReference type="SAM" id="Phobius"/>
    </source>
</evidence>
<accession>A0A0H2SDG4</accession>
<keyword evidence="1" id="KW-1133">Transmembrane helix</keyword>
<keyword evidence="3" id="KW-1185">Reference proteome</keyword>
<proteinExistence type="predicted"/>
<keyword evidence="1" id="KW-0472">Membrane</keyword>
<organism evidence="2 3">
    <name type="scientific">Schizopora paradoxa</name>
    <dbReference type="NCBI Taxonomy" id="27342"/>
    <lineage>
        <taxon>Eukaryota</taxon>
        <taxon>Fungi</taxon>
        <taxon>Dikarya</taxon>
        <taxon>Basidiomycota</taxon>
        <taxon>Agaricomycotina</taxon>
        <taxon>Agaricomycetes</taxon>
        <taxon>Hymenochaetales</taxon>
        <taxon>Schizoporaceae</taxon>
        <taxon>Schizopora</taxon>
    </lineage>
</organism>